<gene>
    <name evidence="1" type="ORF">BpHYR1_005044</name>
</gene>
<evidence type="ECO:0000313" key="1">
    <source>
        <dbReference type="EMBL" id="RNA22604.1"/>
    </source>
</evidence>
<proteinExistence type="predicted"/>
<dbReference type="EMBL" id="REGN01003426">
    <property type="protein sequence ID" value="RNA22604.1"/>
    <property type="molecule type" value="Genomic_DNA"/>
</dbReference>
<name>A0A3M7RGM1_BRAPC</name>
<evidence type="ECO:0000313" key="2">
    <source>
        <dbReference type="Proteomes" id="UP000276133"/>
    </source>
</evidence>
<reference evidence="1 2" key="1">
    <citation type="journal article" date="2018" name="Sci. Rep.">
        <title>Genomic signatures of local adaptation to the degree of environmental predictability in rotifers.</title>
        <authorList>
            <person name="Franch-Gras L."/>
            <person name="Hahn C."/>
            <person name="Garcia-Roger E.M."/>
            <person name="Carmona M.J."/>
            <person name="Serra M."/>
            <person name="Gomez A."/>
        </authorList>
    </citation>
    <scope>NUCLEOTIDE SEQUENCE [LARGE SCALE GENOMIC DNA]</scope>
    <source>
        <strain evidence="1">HYR1</strain>
    </source>
</reference>
<dbReference type="Proteomes" id="UP000276133">
    <property type="component" value="Unassembled WGS sequence"/>
</dbReference>
<keyword evidence="2" id="KW-1185">Reference proteome</keyword>
<organism evidence="1 2">
    <name type="scientific">Brachionus plicatilis</name>
    <name type="common">Marine rotifer</name>
    <name type="synonym">Brachionus muelleri</name>
    <dbReference type="NCBI Taxonomy" id="10195"/>
    <lineage>
        <taxon>Eukaryota</taxon>
        <taxon>Metazoa</taxon>
        <taxon>Spiralia</taxon>
        <taxon>Gnathifera</taxon>
        <taxon>Rotifera</taxon>
        <taxon>Eurotatoria</taxon>
        <taxon>Monogononta</taxon>
        <taxon>Pseudotrocha</taxon>
        <taxon>Ploima</taxon>
        <taxon>Brachionidae</taxon>
        <taxon>Brachionus</taxon>
    </lineage>
</organism>
<dbReference type="AlphaFoldDB" id="A0A3M7RGM1"/>
<accession>A0A3M7RGM1</accession>
<comment type="caution">
    <text evidence="1">The sequence shown here is derived from an EMBL/GenBank/DDBJ whole genome shotgun (WGS) entry which is preliminary data.</text>
</comment>
<protein>
    <submittedName>
        <fullName evidence="1">Uncharacterized protein</fullName>
    </submittedName>
</protein>
<sequence length="76" mass="8919">MEKQLQFYLNNSIDLVQLANVLNEYSQSVFCSEDSSLLPVFDFKIRERCDPSADQLINVKKFCMKFHNRLNKEVSV</sequence>